<keyword evidence="5" id="KW-0460">Magnesium</keyword>
<dbReference type="GO" id="GO:0005524">
    <property type="term" value="F:ATP binding"/>
    <property type="evidence" value="ECO:0007669"/>
    <property type="project" value="UniProtKB-KW"/>
</dbReference>
<keyword evidence="3 4" id="KW-0067">ATP-binding</keyword>
<dbReference type="AlphaFoldDB" id="A0A9D5M5I1"/>
<name>A0A9D5M5I1_9FIRM</name>
<organism evidence="6 7">
    <name type="scientific">Ructibacterium gallinarum</name>
    <dbReference type="NCBI Taxonomy" id="2779355"/>
    <lineage>
        <taxon>Bacteria</taxon>
        <taxon>Bacillati</taxon>
        <taxon>Bacillota</taxon>
        <taxon>Clostridia</taxon>
        <taxon>Eubacteriales</taxon>
        <taxon>Oscillospiraceae</taxon>
        <taxon>Ructibacterium</taxon>
    </lineage>
</organism>
<comment type="catalytic activity">
    <reaction evidence="5">
        <text>(6S)-5-formyl-5,6,7,8-tetrahydrofolate + ATP = (6R)-5,10-methenyltetrahydrofolate + ADP + phosphate</text>
        <dbReference type="Rhea" id="RHEA:10488"/>
        <dbReference type="ChEBI" id="CHEBI:30616"/>
        <dbReference type="ChEBI" id="CHEBI:43474"/>
        <dbReference type="ChEBI" id="CHEBI:57455"/>
        <dbReference type="ChEBI" id="CHEBI:57457"/>
        <dbReference type="ChEBI" id="CHEBI:456216"/>
        <dbReference type="EC" id="6.3.3.2"/>
    </reaction>
</comment>
<evidence type="ECO:0000256" key="3">
    <source>
        <dbReference type="ARBA" id="ARBA00022840"/>
    </source>
</evidence>
<dbReference type="PANTHER" id="PTHR23407">
    <property type="entry name" value="ATPASE INHIBITOR/5-FORMYLTETRAHYDROFOLATE CYCLO-LIGASE"/>
    <property type="match status" value="1"/>
</dbReference>
<dbReference type="PANTHER" id="PTHR23407:SF1">
    <property type="entry name" value="5-FORMYLTETRAHYDROFOLATE CYCLO-LIGASE"/>
    <property type="match status" value="1"/>
</dbReference>
<comment type="caution">
    <text evidence="6">The sequence shown here is derived from an EMBL/GenBank/DDBJ whole genome shotgun (WGS) entry which is preliminary data.</text>
</comment>
<proteinExistence type="inferred from homology"/>
<comment type="similarity">
    <text evidence="1 5">Belongs to the 5-formyltetrahydrofolate cyclo-ligase family.</text>
</comment>
<evidence type="ECO:0000256" key="1">
    <source>
        <dbReference type="ARBA" id="ARBA00010638"/>
    </source>
</evidence>
<accession>A0A9D5M5I1</accession>
<protein>
    <recommendedName>
        <fullName evidence="5">5-formyltetrahydrofolate cyclo-ligase</fullName>
        <ecNumber evidence="5">6.3.3.2</ecNumber>
    </recommendedName>
</protein>
<sequence>MKKQEKNRLRRRWQERRNQIPLLLRQEMSREICRNVLAYPALQAAETIFVYLAFRSEPETKELIQELFARKKRVTVPVCDKASHTMKAVEIKDFSCLVPGSYGILEPKTEQSDVLTIPKEEIDLVLVPGLAFDADGYRLGYGAGYYDRYLKGYLGYKMGMAFENCMVWRLPREEFDLPVDCVVTNRAVVQTGRSCL</sequence>
<dbReference type="NCBIfam" id="TIGR02727">
    <property type="entry name" value="MTHFS_bact"/>
    <property type="match status" value="1"/>
</dbReference>
<dbReference type="SUPFAM" id="SSF100950">
    <property type="entry name" value="NagB/RpiA/CoA transferase-like"/>
    <property type="match status" value="1"/>
</dbReference>
<comment type="cofactor">
    <cofactor evidence="5">
        <name>Mg(2+)</name>
        <dbReference type="ChEBI" id="CHEBI:18420"/>
    </cofactor>
</comment>
<evidence type="ECO:0000256" key="4">
    <source>
        <dbReference type="PIRSR" id="PIRSR006806-1"/>
    </source>
</evidence>
<keyword evidence="6" id="KW-0436">Ligase</keyword>
<dbReference type="GO" id="GO:0009396">
    <property type="term" value="P:folic acid-containing compound biosynthetic process"/>
    <property type="evidence" value="ECO:0007669"/>
    <property type="project" value="TreeGrafter"/>
</dbReference>
<feature type="binding site" evidence="4">
    <location>
        <position position="57"/>
    </location>
    <ligand>
        <name>substrate</name>
    </ligand>
</feature>
<reference evidence="6" key="1">
    <citation type="submission" date="2020-10" db="EMBL/GenBank/DDBJ databases">
        <title>ChiBAC.</title>
        <authorList>
            <person name="Zenner C."/>
            <person name="Hitch T.C.A."/>
            <person name="Clavel T."/>
        </authorList>
    </citation>
    <scope>NUCLEOTIDE SEQUENCE</scope>
    <source>
        <strain evidence="6">DSM 107454</strain>
    </source>
</reference>
<feature type="binding site" evidence="4">
    <location>
        <position position="52"/>
    </location>
    <ligand>
        <name>substrate</name>
    </ligand>
</feature>
<feature type="binding site" evidence="4">
    <location>
        <begin position="6"/>
        <end position="10"/>
    </location>
    <ligand>
        <name>ATP</name>
        <dbReference type="ChEBI" id="CHEBI:30616"/>
    </ligand>
</feature>
<dbReference type="Pfam" id="PF01812">
    <property type="entry name" value="5-FTHF_cyc-lig"/>
    <property type="match status" value="1"/>
</dbReference>
<evidence type="ECO:0000313" key="7">
    <source>
        <dbReference type="Proteomes" id="UP000806542"/>
    </source>
</evidence>
<dbReference type="Gene3D" id="3.40.50.10420">
    <property type="entry name" value="NagB/RpiA/CoA transferase-like"/>
    <property type="match status" value="1"/>
</dbReference>
<dbReference type="InterPro" id="IPR024185">
    <property type="entry name" value="FTHF_cligase-like_sf"/>
</dbReference>
<keyword evidence="5" id="KW-0479">Metal-binding</keyword>
<dbReference type="GO" id="GO:0030272">
    <property type="term" value="F:5-formyltetrahydrofolate cyclo-ligase activity"/>
    <property type="evidence" value="ECO:0007669"/>
    <property type="project" value="UniProtKB-EC"/>
</dbReference>
<evidence type="ECO:0000313" key="6">
    <source>
        <dbReference type="EMBL" id="MBE5039919.1"/>
    </source>
</evidence>
<dbReference type="EC" id="6.3.3.2" evidence="5"/>
<dbReference type="InterPro" id="IPR037171">
    <property type="entry name" value="NagB/RpiA_transferase-like"/>
</dbReference>
<dbReference type="Proteomes" id="UP000806542">
    <property type="component" value="Unassembled WGS sequence"/>
</dbReference>
<evidence type="ECO:0000256" key="2">
    <source>
        <dbReference type="ARBA" id="ARBA00022741"/>
    </source>
</evidence>
<keyword evidence="2 4" id="KW-0547">Nucleotide-binding</keyword>
<dbReference type="RefSeq" id="WP_226392470.1">
    <property type="nucleotide sequence ID" value="NZ_JADCKB010000009.1"/>
</dbReference>
<dbReference type="InterPro" id="IPR002698">
    <property type="entry name" value="FTHF_cligase"/>
</dbReference>
<dbReference type="GO" id="GO:0035999">
    <property type="term" value="P:tetrahydrofolate interconversion"/>
    <property type="evidence" value="ECO:0007669"/>
    <property type="project" value="TreeGrafter"/>
</dbReference>
<dbReference type="GO" id="GO:0046872">
    <property type="term" value="F:metal ion binding"/>
    <property type="evidence" value="ECO:0007669"/>
    <property type="project" value="UniProtKB-KW"/>
</dbReference>
<dbReference type="EMBL" id="JADCKB010000009">
    <property type="protein sequence ID" value="MBE5039919.1"/>
    <property type="molecule type" value="Genomic_DNA"/>
</dbReference>
<dbReference type="PIRSF" id="PIRSF006806">
    <property type="entry name" value="FTHF_cligase"/>
    <property type="match status" value="1"/>
</dbReference>
<gene>
    <name evidence="6" type="ORF">INF28_05510</name>
</gene>
<feature type="binding site" evidence="4">
    <location>
        <begin position="138"/>
        <end position="146"/>
    </location>
    <ligand>
        <name>ATP</name>
        <dbReference type="ChEBI" id="CHEBI:30616"/>
    </ligand>
</feature>
<evidence type="ECO:0000256" key="5">
    <source>
        <dbReference type="RuleBase" id="RU361279"/>
    </source>
</evidence>
<keyword evidence="7" id="KW-1185">Reference proteome</keyword>